<feature type="transmembrane region" description="Helical" evidence="1">
    <location>
        <begin position="45"/>
        <end position="67"/>
    </location>
</feature>
<gene>
    <name evidence="2" type="ORF">RDV84_14125</name>
</gene>
<protein>
    <recommendedName>
        <fullName evidence="4">DUF4149 domain-containing protein</fullName>
    </recommendedName>
</protein>
<evidence type="ECO:0000313" key="3">
    <source>
        <dbReference type="Proteomes" id="UP001229313"/>
    </source>
</evidence>
<keyword evidence="1" id="KW-0472">Membrane</keyword>
<keyword evidence="1" id="KW-0812">Transmembrane</keyword>
<name>A0ABY9P5I6_9GAMM</name>
<dbReference type="RefSeq" id="WP_309150699.1">
    <property type="nucleotide sequence ID" value="NZ_CP133568.1"/>
</dbReference>
<feature type="transmembrane region" description="Helical" evidence="1">
    <location>
        <begin position="79"/>
        <end position="101"/>
    </location>
</feature>
<evidence type="ECO:0008006" key="4">
    <source>
        <dbReference type="Google" id="ProtNLM"/>
    </source>
</evidence>
<feature type="transmembrane region" description="Helical" evidence="1">
    <location>
        <begin position="107"/>
        <end position="128"/>
    </location>
</feature>
<evidence type="ECO:0000256" key="1">
    <source>
        <dbReference type="SAM" id="Phobius"/>
    </source>
</evidence>
<keyword evidence="1" id="KW-1133">Transmembrane helix</keyword>
<proteinExistence type="predicted"/>
<reference evidence="2 3" key="1">
    <citation type="submission" date="2023-08" db="EMBL/GenBank/DDBJ databases">
        <title>The whole genome sequence of Lysobacter yananisis.</title>
        <authorList>
            <person name="Sun H."/>
        </authorList>
    </citation>
    <scope>NUCLEOTIDE SEQUENCE [LARGE SCALE GENOMIC DNA]</scope>
    <source>
        <strain evidence="2 3">SNNU513</strain>
    </source>
</reference>
<evidence type="ECO:0000313" key="2">
    <source>
        <dbReference type="EMBL" id="WMT01137.1"/>
    </source>
</evidence>
<organism evidence="2 3">
    <name type="scientific">Lysobacter yananisis</name>
    <dbReference type="NCBI Taxonomy" id="1003114"/>
    <lineage>
        <taxon>Bacteria</taxon>
        <taxon>Pseudomonadati</taxon>
        <taxon>Pseudomonadota</taxon>
        <taxon>Gammaproteobacteria</taxon>
        <taxon>Lysobacterales</taxon>
        <taxon>Lysobacteraceae</taxon>
        <taxon>Lysobacter</taxon>
    </lineage>
</organism>
<sequence length="137" mass="14151">MAAGALSALAALAHLGCIAFGAPWYRALGAGEPMARAAAAGHLYPASMALAIAAVLALWSLYALSAAGAVRRLPLLRTALCAITAVYLARGLVVAPVMAAFPGRSTAFWWWSSGICLAIGLVHLAGLIQAWPSLRRR</sequence>
<accession>A0ABY9P5I6</accession>
<keyword evidence="3" id="KW-1185">Reference proteome</keyword>
<dbReference type="Proteomes" id="UP001229313">
    <property type="component" value="Chromosome"/>
</dbReference>
<dbReference type="EMBL" id="CP133568">
    <property type="protein sequence ID" value="WMT01137.1"/>
    <property type="molecule type" value="Genomic_DNA"/>
</dbReference>